<dbReference type="Gene3D" id="1.10.287.90">
    <property type="match status" value="1"/>
</dbReference>
<comment type="cofactor">
    <cofactor evidence="18">
        <name>Cu cation</name>
        <dbReference type="ChEBI" id="CHEBI:23378"/>
    </cofactor>
    <text evidence="18">Binds a copper A center.</text>
</comment>
<dbReference type="GO" id="GO:0005507">
    <property type="term" value="F:copper ion binding"/>
    <property type="evidence" value="ECO:0007669"/>
    <property type="project" value="InterPro"/>
</dbReference>
<proteinExistence type="inferred from homology"/>
<keyword evidence="13 19" id="KW-1133">Transmembrane helix</keyword>
<evidence type="ECO:0000256" key="16">
    <source>
        <dbReference type="ARBA" id="ARBA00023136"/>
    </source>
</evidence>
<dbReference type="Pfam" id="PF02790">
    <property type="entry name" value="COX2_TM"/>
    <property type="match status" value="1"/>
</dbReference>
<evidence type="ECO:0000256" key="1">
    <source>
        <dbReference type="ARBA" id="ARBA00004448"/>
    </source>
</evidence>
<comment type="catalytic activity">
    <reaction evidence="17">
        <text>4 Fe(II)-[cytochrome c] + O2 + 8 H(+)(in) = 4 Fe(III)-[cytochrome c] + 2 H2O + 4 H(+)(out)</text>
        <dbReference type="Rhea" id="RHEA:11436"/>
        <dbReference type="Rhea" id="RHEA-COMP:10350"/>
        <dbReference type="Rhea" id="RHEA-COMP:14399"/>
        <dbReference type="ChEBI" id="CHEBI:15377"/>
        <dbReference type="ChEBI" id="CHEBI:15378"/>
        <dbReference type="ChEBI" id="CHEBI:15379"/>
        <dbReference type="ChEBI" id="CHEBI:29033"/>
        <dbReference type="ChEBI" id="CHEBI:29034"/>
        <dbReference type="EC" id="7.1.1.9"/>
    </reaction>
    <physiologicalReaction direction="left-to-right" evidence="17">
        <dbReference type="Rhea" id="RHEA:11437"/>
    </physiologicalReaction>
</comment>
<dbReference type="InterPro" id="IPR045187">
    <property type="entry name" value="CcO_II"/>
</dbReference>
<dbReference type="InterPro" id="IPR011759">
    <property type="entry name" value="Cyt_c_oxidase_su2_TM_dom"/>
</dbReference>
<geneLocation type="mitochondrion" evidence="22"/>
<gene>
    <name evidence="22" type="primary">COX2</name>
    <name evidence="22" type="ORF">PLST15_MT-015</name>
</gene>
<dbReference type="PROSITE" id="PS00078">
    <property type="entry name" value="COX2"/>
    <property type="match status" value="1"/>
</dbReference>
<dbReference type="InterPro" id="IPR036257">
    <property type="entry name" value="Cyt_c_oxidase_su2_TM_sf"/>
</dbReference>
<dbReference type="EMBL" id="LT984407">
    <property type="protein sequence ID" value="SPC34970.1"/>
    <property type="molecule type" value="Genomic_DNA"/>
</dbReference>
<reference evidence="22" key="1">
    <citation type="submission" date="2018-06" db="EMBL/GenBank/DDBJ databases">
        <authorList>
            <person name="Zhirakovskaya E."/>
        </authorList>
    </citation>
    <scope>NUCLEOTIDE SEQUENCE</scope>
</reference>
<keyword evidence="5 18" id="KW-0813">Transport</keyword>
<feature type="transmembrane region" description="Helical" evidence="19">
    <location>
        <begin position="20"/>
        <end position="43"/>
    </location>
</feature>
<evidence type="ECO:0000256" key="10">
    <source>
        <dbReference type="ARBA" id="ARBA00022842"/>
    </source>
</evidence>
<evidence type="ECO:0000256" key="8">
    <source>
        <dbReference type="ARBA" id="ARBA00022723"/>
    </source>
</evidence>
<evidence type="ECO:0000256" key="2">
    <source>
        <dbReference type="ARBA" id="ARBA00007866"/>
    </source>
</evidence>
<dbReference type="GO" id="GO:0004129">
    <property type="term" value="F:cytochrome-c oxidase activity"/>
    <property type="evidence" value="ECO:0007669"/>
    <property type="project" value="UniProtKB-EC"/>
</dbReference>
<dbReference type="GO" id="GO:0042773">
    <property type="term" value="P:ATP synthesis coupled electron transport"/>
    <property type="evidence" value="ECO:0007669"/>
    <property type="project" value="TreeGrafter"/>
</dbReference>
<evidence type="ECO:0000256" key="13">
    <source>
        <dbReference type="ARBA" id="ARBA00022989"/>
    </source>
</evidence>
<name>A0A330JHF2_9ACAR</name>
<comment type="subcellular location">
    <subcellularLocation>
        <location evidence="1 18">Mitochondrion inner membrane</location>
        <topology evidence="1 18">Multi-pass membrane protein</topology>
    </subcellularLocation>
</comment>
<evidence type="ECO:0000256" key="18">
    <source>
        <dbReference type="RuleBase" id="RU000457"/>
    </source>
</evidence>
<comment type="subunit">
    <text evidence="3">Component of the cytochrome c oxidase (complex IV, CIV), a multisubunit enzyme composed of a catalytic core of 3 subunits and several supernumerary subunits. The complex exists as a monomer or a dimer and forms supercomplexes (SCs) in the inner mitochondrial membrane with ubiquinol-cytochrome c oxidoreductase (cytochrome b-c1 complex, complex III, CIII).</text>
</comment>
<feature type="domain" description="Cytochrome oxidase subunit II transmembrane region profile" evidence="21">
    <location>
        <begin position="1"/>
        <end position="91"/>
    </location>
</feature>
<dbReference type="InterPro" id="IPR001505">
    <property type="entry name" value="Copper_CuA"/>
</dbReference>
<dbReference type="SUPFAM" id="SSF81464">
    <property type="entry name" value="Cytochrome c oxidase subunit II-like, transmembrane region"/>
    <property type="match status" value="1"/>
</dbReference>
<evidence type="ECO:0000256" key="14">
    <source>
        <dbReference type="ARBA" id="ARBA00023008"/>
    </source>
</evidence>
<evidence type="ECO:0000259" key="20">
    <source>
        <dbReference type="PROSITE" id="PS50857"/>
    </source>
</evidence>
<dbReference type="Pfam" id="PF00116">
    <property type="entry name" value="COX2"/>
    <property type="match status" value="1"/>
</dbReference>
<feature type="domain" description="Cytochrome oxidase subunit II copper A binding" evidence="20">
    <location>
        <begin position="92"/>
        <end position="218"/>
    </location>
</feature>
<evidence type="ECO:0000313" key="22">
    <source>
        <dbReference type="EMBL" id="SPC34970.1"/>
    </source>
</evidence>
<evidence type="ECO:0000256" key="17">
    <source>
        <dbReference type="ARBA" id="ARBA00049512"/>
    </source>
</evidence>
<dbReference type="InterPro" id="IPR008972">
    <property type="entry name" value="Cupredoxin"/>
</dbReference>
<dbReference type="PROSITE" id="PS50999">
    <property type="entry name" value="COX2_TM"/>
    <property type="match status" value="1"/>
</dbReference>
<evidence type="ECO:0000256" key="19">
    <source>
        <dbReference type="SAM" id="Phobius"/>
    </source>
</evidence>
<keyword evidence="12 18" id="KW-0249">Electron transport</keyword>
<accession>A0A330JHF2</accession>
<feature type="transmembrane region" description="Helical" evidence="19">
    <location>
        <begin position="64"/>
        <end position="87"/>
    </location>
</feature>
<evidence type="ECO:0000256" key="12">
    <source>
        <dbReference type="ARBA" id="ARBA00022982"/>
    </source>
</evidence>
<evidence type="ECO:0000256" key="3">
    <source>
        <dbReference type="ARBA" id="ARBA00011164"/>
    </source>
</evidence>
<evidence type="ECO:0000256" key="7">
    <source>
        <dbReference type="ARBA" id="ARBA00022692"/>
    </source>
</evidence>
<evidence type="ECO:0000256" key="5">
    <source>
        <dbReference type="ARBA" id="ARBA00022448"/>
    </source>
</evidence>
<keyword evidence="14 18" id="KW-0186">Copper</keyword>
<evidence type="ECO:0000256" key="15">
    <source>
        <dbReference type="ARBA" id="ARBA00023128"/>
    </source>
</evidence>
<dbReference type="PROSITE" id="PS50857">
    <property type="entry name" value="COX2_CUA"/>
    <property type="match status" value="1"/>
</dbReference>
<organism evidence="22">
    <name type="scientific">Paraleius leontonychus</name>
    <dbReference type="NCBI Taxonomy" id="1807943"/>
    <lineage>
        <taxon>Eukaryota</taxon>
        <taxon>Metazoa</taxon>
        <taxon>Ecdysozoa</taxon>
        <taxon>Arthropoda</taxon>
        <taxon>Chelicerata</taxon>
        <taxon>Arachnida</taxon>
        <taxon>Acari</taxon>
        <taxon>Acariformes</taxon>
        <taxon>Sarcoptiformes</taxon>
        <taxon>Oribatida</taxon>
        <taxon>Brachypylina</taxon>
        <taxon>Oripodoidea</taxon>
        <taxon>Scheloribatidae</taxon>
        <taxon>Paraleius</taxon>
    </lineage>
</organism>
<sequence length="218" mass="25256">MPFWMAYSFQDNASPFMENILFFHDHSMIILSMITILTLYVVVSLMVTKKFNKYSMEGQEIETIWTVVPAFMLIFIAFPSMKTLYLMEDSKEPTVSLKIIGHQWYWSYEYTSLNETEIESFMENSKLFRLLKTSELVSLPVLNMIRGLVTSNDVIHSWTVPVMGVKVDALPGRLNQIFLFSKRLGLFTGQCSEICGMNHSFMPITVKFCSTKEFLTKI</sequence>
<keyword evidence="7 18" id="KW-0812">Transmembrane</keyword>
<evidence type="ECO:0000256" key="9">
    <source>
        <dbReference type="ARBA" id="ARBA00022792"/>
    </source>
</evidence>
<dbReference type="PANTHER" id="PTHR22888">
    <property type="entry name" value="CYTOCHROME C OXIDASE, SUBUNIT II"/>
    <property type="match status" value="1"/>
</dbReference>
<dbReference type="InterPro" id="IPR002429">
    <property type="entry name" value="CcO_II-like_C"/>
</dbReference>
<comment type="function">
    <text evidence="18">Component of the cytochrome c oxidase, the last enzyme in the mitochondrial electron transport chain which drives oxidative phosphorylation. The respiratory chain contains 3 multisubunit complexes succinate dehydrogenase (complex II, CII), ubiquinol-cytochrome c oxidoreductase (cytochrome b-c1 complex, complex III, CIII) and cytochrome c oxidase (complex IV, CIV), that cooperate to transfer electrons derived from NADH and succinate to molecular oxygen, creating an electrochemical gradient over the inner membrane that drives transmembrane transport and the ATP synthase. Cytochrome c oxidase is the component of the respiratory chain that catalyzes the reduction of oxygen to water. Electrons originating from reduced cytochrome c in the intermembrane space (IMS) are transferred via the dinuclear copper A center (CU(A)) of subunit 2 and heme A of subunit 1 to the active site in subunit 1, a binuclear center (BNC) formed by heme A3 and copper B (CU(B)). The BNC reduces molecular oxygen to 2 water molecules using 4 electrons from cytochrome c in the IMS and 4 protons from the mitochondrial matrix.</text>
</comment>
<dbReference type="SUPFAM" id="SSF49503">
    <property type="entry name" value="Cupredoxins"/>
    <property type="match status" value="1"/>
</dbReference>
<keyword evidence="8 18" id="KW-0479">Metal-binding</keyword>
<dbReference type="Gene3D" id="2.60.40.420">
    <property type="entry name" value="Cupredoxins - blue copper proteins"/>
    <property type="match status" value="1"/>
</dbReference>
<evidence type="ECO:0000256" key="6">
    <source>
        <dbReference type="ARBA" id="ARBA00022660"/>
    </source>
</evidence>
<keyword evidence="15 18" id="KW-0496">Mitochondrion</keyword>
<keyword evidence="10" id="KW-0460">Magnesium</keyword>
<evidence type="ECO:0000256" key="11">
    <source>
        <dbReference type="ARBA" id="ARBA00022967"/>
    </source>
</evidence>
<dbReference type="PRINTS" id="PR01166">
    <property type="entry name" value="CYCOXIDASEII"/>
</dbReference>
<protein>
    <recommendedName>
        <fullName evidence="4 18">Cytochrome c oxidase subunit 2</fullName>
    </recommendedName>
</protein>
<keyword evidence="11" id="KW-1278">Translocase</keyword>
<keyword evidence="16 18" id="KW-0472">Membrane</keyword>
<dbReference type="GO" id="GO:0005743">
    <property type="term" value="C:mitochondrial inner membrane"/>
    <property type="evidence" value="ECO:0007669"/>
    <property type="project" value="UniProtKB-SubCell"/>
</dbReference>
<evidence type="ECO:0000259" key="21">
    <source>
        <dbReference type="PROSITE" id="PS50999"/>
    </source>
</evidence>
<evidence type="ECO:0000256" key="4">
    <source>
        <dbReference type="ARBA" id="ARBA00015946"/>
    </source>
</evidence>
<keyword evidence="9 18" id="KW-0999">Mitochondrion inner membrane</keyword>
<keyword evidence="6 18" id="KW-0679">Respiratory chain</keyword>
<dbReference type="PANTHER" id="PTHR22888:SF9">
    <property type="entry name" value="CYTOCHROME C OXIDASE SUBUNIT 2"/>
    <property type="match status" value="1"/>
</dbReference>
<dbReference type="AlphaFoldDB" id="A0A330JHF2"/>
<comment type="similarity">
    <text evidence="2 18">Belongs to the cytochrome c oxidase subunit 2 family.</text>
</comment>